<dbReference type="GO" id="GO:0004601">
    <property type="term" value="F:peroxidase activity"/>
    <property type="evidence" value="ECO:0007669"/>
    <property type="project" value="UniProtKB-KW"/>
</dbReference>
<gene>
    <name evidence="1" type="ORF">ACFOYW_09590</name>
</gene>
<dbReference type="EMBL" id="JBHSCN010000005">
    <property type="protein sequence ID" value="MFC4243624.1"/>
    <property type="molecule type" value="Genomic_DNA"/>
</dbReference>
<dbReference type="InterPro" id="IPR010195">
    <property type="entry name" value="Uncharacterised_peroxidase-rel"/>
</dbReference>
<proteinExistence type="predicted"/>
<dbReference type="SUPFAM" id="SSF69118">
    <property type="entry name" value="AhpD-like"/>
    <property type="match status" value="1"/>
</dbReference>
<evidence type="ECO:0000313" key="2">
    <source>
        <dbReference type="Proteomes" id="UP001595900"/>
    </source>
</evidence>
<reference evidence="2" key="1">
    <citation type="journal article" date="2019" name="Int. J. Syst. Evol. Microbiol.">
        <title>The Global Catalogue of Microorganisms (GCM) 10K type strain sequencing project: providing services to taxonomists for standard genome sequencing and annotation.</title>
        <authorList>
            <consortium name="The Broad Institute Genomics Platform"/>
            <consortium name="The Broad Institute Genome Sequencing Center for Infectious Disease"/>
            <person name="Wu L."/>
            <person name="Ma J."/>
        </authorList>
    </citation>
    <scope>NUCLEOTIDE SEQUENCE [LARGE SCALE GENOMIC DNA]</scope>
    <source>
        <strain evidence="2">CGMCC 1.10363</strain>
    </source>
</reference>
<accession>A0ABV8Q8W4</accession>
<protein>
    <submittedName>
        <fullName evidence="1">Peroxidase-related enzyme</fullName>
    </submittedName>
</protein>
<dbReference type="PANTHER" id="PTHR35446:SF2">
    <property type="entry name" value="CARBOXYMUCONOLACTONE DECARBOXYLASE-LIKE DOMAIN-CONTAINING PROTEIN"/>
    <property type="match status" value="1"/>
</dbReference>
<name>A0ABV8Q8W4_9MICO</name>
<dbReference type="RefSeq" id="WP_390228707.1">
    <property type="nucleotide sequence ID" value="NZ_JBHSCN010000005.1"/>
</dbReference>
<comment type="caution">
    <text evidence="1">The sequence shown here is derived from an EMBL/GenBank/DDBJ whole genome shotgun (WGS) entry which is preliminary data.</text>
</comment>
<dbReference type="PANTHER" id="PTHR35446">
    <property type="entry name" value="SI:CH211-175M2.5"/>
    <property type="match status" value="1"/>
</dbReference>
<keyword evidence="2" id="KW-1185">Reference proteome</keyword>
<organism evidence="1 2">
    <name type="scientific">Gryllotalpicola reticulitermitis</name>
    <dbReference type="NCBI Taxonomy" id="1184153"/>
    <lineage>
        <taxon>Bacteria</taxon>
        <taxon>Bacillati</taxon>
        <taxon>Actinomycetota</taxon>
        <taxon>Actinomycetes</taxon>
        <taxon>Micrococcales</taxon>
        <taxon>Microbacteriaceae</taxon>
        <taxon>Gryllotalpicola</taxon>
    </lineage>
</organism>
<keyword evidence="1" id="KW-0575">Peroxidase</keyword>
<dbReference type="Gene3D" id="1.20.1290.10">
    <property type="entry name" value="AhpD-like"/>
    <property type="match status" value="1"/>
</dbReference>
<dbReference type="InterPro" id="IPR029032">
    <property type="entry name" value="AhpD-like"/>
</dbReference>
<sequence>MTILRTADPSEASGDIAAIYAEDLESLGYIPEHTRVMALNPEAYRAWESLSRAIAPGMGKRRYELVTLAAARGTHSAHCRLAHGARALGLSLFDDQQLERVARDYREADLTDAEVAMMSFAERVSGDSYAMTDADAEALRHHGFTDREIVDIALAAAARNYFSRAIQALGVAVDVPPALTPELADALTSGL</sequence>
<keyword evidence="1" id="KW-0560">Oxidoreductase</keyword>
<evidence type="ECO:0000313" key="1">
    <source>
        <dbReference type="EMBL" id="MFC4243624.1"/>
    </source>
</evidence>
<dbReference type="Proteomes" id="UP001595900">
    <property type="component" value="Unassembled WGS sequence"/>
</dbReference>
<dbReference type="NCBIfam" id="TIGR01926">
    <property type="entry name" value="peroxid_rel"/>
    <property type="match status" value="1"/>
</dbReference>